<sequence length="142" mass="15510">MIAARSLSWSPGERAVCLAMGENGGAAHTHDVDDLKGETTPSDYFGLDASTGDLRLDQTEPTPCSKNTTGTQTIDADHTDKEKGSKPVEGAETDKVFWWRRRDGQDGKGTEKGSHSEQEWTEARGRSRTEDAVKLKLCSNQL</sequence>
<dbReference type="Gramene" id="TraesCAD_scaffold_051004_01G000100.1">
    <property type="protein sequence ID" value="TraesCAD_scaffold_051004_01G000100.1"/>
    <property type="gene ID" value="TraesCAD_scaffold_051004_01G000100"/>
</dbReference>
<feature type="compositionally biased region" description="Basic and acidic residues" evidence="1">
    <location>
        <begin position="92"/>
        <end position="130"/>
    </location>
</feature>
<dbReference type="Gramene" id="TraesMAC7A03G03910070.1">
    <property type="protein sequence ID" value="TraesMAC7A03G03910070.1"/>
    <property type="gene ID" value="TraesMAC7A03G03910070"/>
</dbReference>
<dbReference type="Gramene" id="TraesCS7A02G283400.1">
    <property type="protein sequence ID" value="TraesCS7A02G283400.1"/>
    <property type="gene ID" value="TraesCS7A02G283400"/>
</dbReference>
<dbReference type="EnsemblPlants" id="TraesCS7A02G283400.1">
    <property type="protein sequence ID" value="TraesCS7A02G283400.1"/>
    <property type="gene ID" value="TraesCS7A02G283400"/>
</dbReference>
<dbReference type="GeneID" id="123151941"/>
<dbReference type="RefSeq" id="XP_044427504.1">
    <property type="nucleotide sequence ID" value="XM_044571569.1"/>
</dbReference>
<dbReference type="Gramene" id="TraesSYM7A03G03861590.1">
    <property type="protein sequence ID" value="TraesSYM7A03G03861590.1"/>
    <property type="gene ID" value="TraesSYM7A03G03861590"/>
</dbReference>
<dbReference type="Gramene" id="TraesCLE_scaffold_051791_01G000300.1">
    <property type="protein sequence ID" value="TraesCLE_scaffold_051791_01G000300.1"/>
    <property type="gene ID" value="TraesCLE_scaffold_051791_01G000300"/>
</dbReference>
<evidence type="ECO:0000313" key="3">
    <source>
        <dbReference type="Proteomes" id="UP000019116"/>
    </source>
</evidence>
<dbReference type="Gramene" id="TraesCS7A03G0666300.2">
    <property type="protein sequence ID" value="TraesCS7A03G0666300.2.CDS"/>
    <property type="gene ID" value="TraesCS7A03G0666300"/>
</dbReference>
<dbReference type="Gramene" id="TraesNOR7A03G03952840.1">
    <property type="protein sequence ID" value="TraesNOR7A03G03952840.1"/>
    <property type="gene ID" value="TraesNOR7A03G03952840"/>
</dbReference>
<gene>
    <name evidence="2" type="primary">LOC123151941</name>
</gene>
<dbReference type="Gramene" id="TraesLAC7A03G03862700.1">
    <property type="protein sequence ID" value="TraesLAC7A03G03862700.1"/>
    <property type="gene ID" value="TraesLAC7A03G03862700"/>
</dbReference>
<reference evidence="2" key="2">
    <citation type="submission" date="2018-10" db="UniProtKB">
        <authorList>
            <consortium name="EnsemblPlants"/>
        </authorList>
    </citation>
    <scope>IDENTIFICATION</scope>
</reference>
<dbReference type="Gramene" id="TraesJAG7A03G03891130.1">
    <property type="protein sequence ID" value="TraesJAG7A03G03891130.1"/>
    <property type="gene ID" value="TraesJAG7A03G03891130"/>
</dbReference>
<protein>
    <submittedName>
        <fullName evidence="2">Uncharacterized protein</fullName>
    </submittedName>
</protein>
<dbReference type="AlphaFoldDB" id="A0A3B6RFS4"/>
<dbReference type="Proteomes" id="UP000019116">
    <property type="component" value="Chromosome 7A"/>
</dbReference>
<reference evidence="2" key="1">
    <citation type="submission" date="2018-08" db="EMBL/GenBank/DDBJ databases">
        <authorList>
            <person name="Rossello M."/>
        </authorList>
    </citation>
    <scope>NUCLEOTIDE SEQUENCE [LARGE SCALE GENOMIC DNA]</scope>
    <source>
        <strain evidence="2">cv. Chinese Spring</strain>
    </source>
</reference>
<name>A0A3B6RFS4_WHEAT</name>
<dbReference type="Gramene" id="TraesLDM7A03G03913280.1">
    <property type="protein sequence ID" value="TraesLDM7A03G03913280.1"/>
    <property type="gene ID" value="TraesLDM7A03G03913280"/>
</dbReference>
<dbReference type="Gramene" id="TraesJUL7A03G03945320.1">
    <property type="protein sequence ID" value="TraesJUL7A03G03945320.1"/>
    <property type="gene ID" value="TraesJUL7A03G03945320"/>
</dbReference>
<evidence type="ECO:0000256" key="1">
    <source>
        <dbReference type="SAM" id="MobiDB-lite"/>
    </source>
</evidence>
<feature type="region of interest" description="Disordered" evidence="1">
    <location>
        <begin position="47"/>
        <end position="130"/>
    </location>
</feature>
<evidence type="ECO:0000313" key="2">
    <source>
        <dbReference type="EnsemblPlants" id="TraesCS7A02G283400.1"/>
    </source>
</evidence>
<proteinExistence type="predicted"/>
<feature type="compositionally biased region" description="Basic and acidic residues" evidence="1">
    <location>
        <begin position="75"/>
        <end position="86"/>
    </location>
</feature>
<dbReference type="Gramene" id="TraesROB_scaffold_055773_01G000300.1">
    <property type="protein sequence ID" value="TraesROB_scaffold_055773_01G000300.1"/>
    <property type="gene ID" value="TraesROB_scaffold_055773_01G000300"/>
</dbReference>
<organism evidence="2">
    <name type="scientific">Triticum aestivum</name>
    <name type="common">Wheat</name>
    <dbReference type="NCBI Taxonomy" id="4565"/>
    <lineage>
        <taxon>Eukaryota</taxon>
        <taxon>Viridiplantae</taxon>
        <taxon>Streptophyta</taxon>
        <taxon>Embryophyta</taxon>
        <taxon>Tracheophyta</taxon>
        <taxon>Spermatophyta</taxon>
        <taxon>Magnoliopsida</taxon>
        <taxon>Liliopsida</taxon>
        <taxon>Poales</taxon>
        <taxon>Poaceae</taxon>
        <taxon>BOP clade</taxon>
        <taxon>Pooideae</taxon>
        <taxon>Triticodae</taxon>
        <taxon>Triticeae</taxon>
        <taxon>Triticinae</taxon>
        <taxon>Triticum</taxon>
    </lineage>
</organism>
<dbReference type="Gramene" id="TraesSTA7A03G03904720.1">
    <property type="protein sequence ID" value="TraesSTA7A03G03904720.1"/>
    <property type="gene ID" value="TraesSTA7A03G03904720"/>
</dbReference>
<feature type="compositionally biased region" description="Polar residues" evidence="1">
    <location>
        <begin position="59"/>
        <end position="74"/>
    </location>
</feature>
<accession>A0A3B6RFS4</accession>
<dbReference type="Gramene" id="TraesWEE_scaffold_022177_01G000100.1">
    <property type="protein sequence ID" value="TraesWEE_scaffold_022177_01G000100.1"/>
    <property type="gene ID" value="TraesWEE_scaffold_022177_01G000100"/>
</dbReference>
<keyword evidence="3" id="KW-1185">Reference proteome</keyword>
<dbReference type="Gramene" id="TraesARI7A03G03881730.1">
    <property type="protein sequence ID" value="TraesARI7A03G03881730.1"/>
    <property type="gene ID" value="TraesARI7A03G03881730"/>
</dbReference>